<organism evidence="1 2">
    <name type="scientific">Marasmius tenuissimus</name>
    <dbReference type="NCBI Taxonomy" id="585030"/>
    <lineage>
        <taxon>Eukaryota</taxon>
        <taxon>Fungi</taxon>
        <taxon>Dikarya</taxon>
        <taxon>Basidiomycota</taxon>
        <taxon>Agaricomycotina</taxon>
        <taxon>Agaricomycetes</taxon>
        <taxon>Agaricomycetidae</taxon>
        <taxon>Agaricales</taxon>
        <taxon>Marasmiineae</taxon>
        <taxon>Marasmiaceae</taxon>
        <taxon>Marasmius</taxon>
    </lineage>
</organism>
<dbReference type="EMBL" id="JBBXMP010000020">
    <property type="protein sequence ID" value="KAL0068189.1"/>
    <property type="molecule type" value="Genomic_DNA"/>
</dbReference>
<dbReference type="Proteomes" id="UP001437256">
    <property type="component" value="Unassembled WGS sequence"/>
</dbReference>
<proteinExistence type="predicted"/>
<reference evidence="1 2" key="1">
    <citation type="submission" date="2024-05" db="EMBL/GenBank/DDBJ databases">
        <title>A draft genome resource for the thread blight pathogen Marasmius tenuissimus strain MS-2.</title>
        <authorList>
            <person name="Yulfo-Soto G.E."/>
            <person name="Baruah I.K."/>
            <person name="Amoako-Attah I."/>
            <person name="Bukari Y."/>
            <person name="Meinhardt L.W."/>
            <person name="Bailey B.A."/>
            <person name="Cohen S.P."/>
        </authorList>
    </citation>
    <scope>NUCLEOTIDE SEQUENCE [LARGE SCALE GENOMIC DNA]</scope>
    <source>
        <strain evidence="1 2">MS-2</strain>
    </source>
</reference>
<comment type="caution">
    <text evidence="1">The sequence shown here is derived from an EMBL/GenBank/DDBJ whole genome shotgun (WGS) entry which is preliminary data.</text>
</comment>
<keyword evidence="2" id="KW-1185">Reference proteome</keyword>
<evidence type="ECO:0000313" key="2">
    <source>
        <dbReference type="Proteomes" id="UP001437256"/>
    </source>
</evidence>
<evidence type="ECO:0000313" key="1">
    <source>
        <dbReference type="EMBL" id="KAL0068189.1"/>
    </source>
</evidence>
<name>A0ABR3A4D8_9AGAR</name>
<sequence>MFNERDPFTYLVNYAPIKFVLSYLSWSRPLDTFFVAHPEPAIRNYVWNSIPHTRHSVIAAFPEHISQWGIGRCDLEYRSLDRPARYRLLGECFGDYIRLTWIFRAVDSLSRAFLEMATKYGLFCYVNPIATLVCGYLKHVISSTNLESLEKNGPAVLPDVVELTLTPIATEEHHSSEFRNQINPERHAPYYLFIRPLIYLSDGFPDLTSWTTSAPMRPPYYWSLDSAGRVALSDTECSALGLPLLLPSCDLKYRTFQPEVYDFVGRFLEAKGFNPTSTDFAESLGYPKLPINNLAGIESPATFVEMEDVQYT</sequence>
<accession>A0ABR3A4D8</accession>
<gene>
    <name evidence="1" type="ORF">AAF712_004849</name>
</gene>
<protein>
    <submittedName>
        <fullName evidence="1">Uncharacterized protein</fullName>
    </submittedName>
</protein>